<dbReference type="SUPFAM" id="SSF46785">
    <property type="entry name" value="Winged helix' DNA-binding domain"/>
    <property type="match status" value="1"/>
</dbReference>
<dbReference type="SMART" id="SM00347">
    <property type="entry name" value="HTH_MARR"/>
    <property type="match status" value="1"/>
</dbReference>
<dbReference type="GO" id="GO:0003700">
    <property type="term" value="F:DNA-binding transcription factor activity"/>
    <property type="evidence" value="ECO:0007669"/>
    <property type="project" value="InterPro"/>
</dbReference>
<dbReference type="InterPro" id="IPR036388">
    <property type="entry name" value="WH-like_DNA-bd_sf"/>
</dbReference>
<protein>
    <submittedName>
        <fullName evidence="5">Homoprotocatechuate degradation operon regulator HpaR</fullName>
    </submittedName>
</protein>
<evidence type="ECO:0000256" key="2">
    <source>
        <dbReference type="ARBA" id="ARBA00023125"/>
    </source>
</evidence>
<dbReference type="PROSITE" id="PS50995">
    <property type="entry name" value="HTH_MARR_2"/>
    <property type="match status" value="1"/>
</dbReference>
<feature type="domain" description="HTH marR-type" evidence="4">
    <location>
        <begin position="8"/>
        <end position="140"/>
    </location>
</feature>
<evidence type="ECO:0000259" key="4">
    <source>
        <dbReference type="PROSITE" id="PS50995"/>
    </source>
</evidence>
<dbReference type="Proteomes" id="UP000559809">
    <property type="component" value="Unassembled WGS sequence"/>
</dbReference>
<dbReference type="InterPro" id="IPR023187">
    <property type="entry name" value="Tscrpt_reg_MarR-type_CS"/>
</dbReference>
<dbReference type="InterPro" id="IPR000835">
    <property type="entry name" value="HTH_MarR-typ"/>
</dbReference>
<accession>A0A853G818</accession>
<dbReference type="NCBIfam" id="TIGR02337">
    <property type="entry name" value="HpaR"/>
    <property type="match status" value="1"/>
</dbReference>
<dbReference type="Pfam" id="PF01047">
    <property type="entry name" value="MarR"/>
    <property type="match status" value="1"/>
</dbReference>
<comment type="caution">
    <text evidence="5">The sequence shown here is derived from an EMBL/GenBank/DDBJ whole genome shotgun (WGS) entry which is preliminary data.</text>
</comment>
<evidence type="ECO:0000313" key="6">
    <source>
        <dbReference type="Proteomes" id="UP000559809"/>
    </source>
</evidence>
<evidence type="ECO:0000256" key="1">
    <source>
        <dbReference type="ARBA" id="ARBA00023015"/>
    </source>
</evidence>
<dbReference type="InterPro" id="IPR039422">
    <property type="entry name" value="MarR/SlyA-like"/>
</dbReference>
<dbReference type="InterPro" id="IPR012712">
    <property type="entry name" value="HpaR/FarR"/>
</dbReference>
<dbReference type="GO" id="GO:0003677">
    <property type="term" value="F:DNA binding"/>
    <property type="evidence" value="ECO:0007669"/>
    <property type="project" value="UniProtKB-KW"/>
</dbReference>
<dbReference type="PRINTS" id="PR00598">
    <property type="entry name" value="HTHMARR"/>
</dbReference>
<name>A0A853G818_9BURK</name>
<dbReference type="PROSITE" id="PS01117">
    <property type="entry name" value="HTH_MARR_1"/>
    <property type="match status" value="1"/>
</dbReference>
<keyword evidence="6" id="KW-1185">Reference proteome</keyword>
<gene>
    <name evidence="5" type="primary">hpaR</name>
    <name evidence="5" type="ORF">H0A72_15970</name>
</gene>
<dbReference type="GO" id="GO:0006950">
    <property type="term" value="P:response to stress"/>
    <property type="evidence" value="ECO:0007669"/>
    <property type="project" value="TreeGrafter"/>
</dbReference>
<dbReference type="Gene3D" id="1.10.10.10">
    <property type="entry name" value="Winged helix-like DNA-binding domain superfamily/Winged helix DNA-binding domain"/>
    <property type="match status" value="1"/>
</dbReference>
<evidence type="ECO:0000256" key="3">
    <source>
        <dbReference type="ARBA" id="ARBA00023163"/>
    </source>
</evidence>
<sequence>MNAPPTRHRNLPHLLLHAREVLMSYFRPILQEAGVSEQQWRVLRTLSEEGPMEPNQIATRCHILRPSLARMLAGMEQAGLIARSRSLYDQRRQEIGLTEKSRLLIARLRAQVDIQYRELEQKLGKERLDNLYRDIDTALTLLAPKNPE</sequence>
<dbReference type="EMBL" id="JACCEM010000008">
    <property type="protein sequence ID" value="NYT50816.1"/>
    <property type="molecule type" value="Genomic_DNA"/>
</dbReference>
<keyword evidence="2" id="KW-0238">DNA-binding</keyword>
<proteinExistence type="predicted"/>
<keyword evidence="3" id="KW-0804">Transcription</keyword>
<evidence type="ECO:0000313" key="5">
    <source>
        <dbReference type="EMBL" id="NYT50816.1"/>
    </source>
</evidence>
<dbReference type="PANTHER" id="PTHR33164">
    <property type="entry name" value="TRANSCRIPTIONAL REGULATOR, MARR FAMILY"/>
    <property type="match status" value="1"/>
</dbReference>
<dbReference type="RefSeq" id="WP_180157108.1">
    <property type="nucleotide sequence ID" value="NZ_JACCEM010000008.1"/>
</dbReference>
<dbReference type="PANTHER" id="PTHR33164:SF13">
    <property type="entry name" value="4-HYDROXYPHENYLACETATE CATABOLISM PROTEIN"/>
    <property type="match status" value="1"/>
</dbReference>
<reference evidence="5 6" key="1">
    <citation type="submission" date="2020-07" db="EMBL/GenBank/DDBJ databases">
        <title>Taxonomic revisions and descriptions of new bacterial species based on genomic comparisons in the high-G+C-content subgroup of the family Alcaligenaceae.</title>
        <authorList>
            <person name="Szabo A."/>
            <person name="Felfoldi T."/>
        </authorList>
    </citation>
    <scope>NUCLEOTIDE SEQUENCE [LARGE SCALE GENOMIC DNA]</scope>
    <source>
        <strain evidence="5 6">LMG 24012</strain>
    </source>
</reference>
<organism evidence="5 6">
    <name type="scientific">Parapusillimonas granuli</name>
    <dbReference type="NCBI Taxonomy" id="380911"/>
    <lineage>
        <taxon>Bacteria</taxon>
        <taxon>Pseudomonadati</taxon>
        <taxon>Pseudomonadota</taxon>
        <taxon>Betaproteobacteria</taxon>
        <taxon>Burkholderiales</taxon>
        <taxon>Alcaligenaceae</taxon>
        <taxon>Parapusillimonas</taxon>
    </lineage>
</organism>
<dbReference type="AlphaFoldDB" id="A0A853G818"/>
<dbReference type="InterPro" id="IPR036390">
    <property type="entry name" value="WH_DNA-bd_sf"/>
</dbReference>
<dbReference type="GO" id="GO:0045892">
    <property type="term" value="P:negative regulation of DNA-templated transcription"/>
    <property type="evidence" value="ECO:0007669"/>
    <property type="project" value="InterPro"/>
</dbReference>
<keyword evidence="1" id="KW-0805">Transcription regulation</keyword>